<keyword evidence="11" id="KW-1185">Reference proteome</keyword>
<keyword evidence="4" id="KW-0479">Metal-binding</keyword>
<evidence type="ECO:0000256" key="9">
    <source>
        <dbReference type="ARBA" id="ARBA00023136"/>
    </source>
</evidence>
<dbReference type="InterPro" id="IPR023298">
    <property type="entry name" value="ATPase_P-typ_TM_dom_sf"/>
</dbReference>
<proteinExistence type="predicted"/>
<dbReference type="EMBL" id="CP042905">
    <property type="protein sequence ID" value="QEE15990.2"/>
    <property type="molecule type" value="Genomic_DNA"/>
</dbReference>
<evidence type="ECO:0000313" key="11">
    <source>
        <dbReference type="Proteomes" id="UP000321408"/>
    </source>
</evidence>
<protein>
    <submittedName>
        <fullName evidence="10">Cation-translocating P-type ATPase</fullName>
    </submittedName>
</protein>
<dbReference type="GO" id="GO:0015662">
    <property type="term" value="F:P-type ion transporter activity"/>
    <property type="evidence" value="ECO:0007669"/>
    <property type="project" value="UniProtKB-ARBA"/>
</dbReference>
<dbReference type="SUPFAM" id="SSF56784">
    <property type="entry name" value="HAD-like"/>
    <property type="match status" value="1"/>
</dbReference>
<dbReference type="InterPro" id="IPR001757">
    <property type="entry name" value="P_typ_ATPase"/>
</dbReference>
<evidence type="ECO:0000256" key="8">
    <source>
        <dbReference type="ARBA" id="ARBA00022989"/>
    </source>
</evidence>
<accession>A0A5B9DB63</accession>
<dbReference type="OrthoDB" id="146001at2157"/>
<dbReference type="Gene3D" id="3.40.1110.10">
    <property type="entry name" value="Calcium-transporting ATPase, cytoplasmic domain N"/>
    <property type="match status" value="1"/>
</dbReference>
<dbReference type="PROSITE" id="PS00154">
    <property type="entry name" value="ATPASE_E1_E2"/>
    <property type="match status" value="1"/>
</dbReference>
<keyword evidence="5" id="KW-0547">Nucleotide-binding</keyword>
<keyword evidence="3" id="KW-0812">Transmembrane</keyword>
<dbReference type="GO" id="GO:0016887">
    <property type="term" value="F:ATP hydrolysis activity"/>
    <property type="evidence" value="ECO:0007669"/>
    <property type="project" value="InterPro"/>
</dbReference>
<dbReference type="Pfam" id="PF00690">
    <property type="entry name" value="Cation_ATPase_N"/>
    <property type="match status" value="1"/>
</dbReference>
<dbReference type="Gene3D" id="1.20.1110.10">
    <property type="entry name" value="Calcium-transporting ATPase, transmembrane domain"/>
    <property type="match status" value="1"/>
</dbReference>
<keyword evidence="7" id="KW-1278">Translocase</keyword>
<dbReference type="InterPro" id="IPR008250">
    <property type="entry name" value="ATPase_P-typ_transduc_dom_A_sf"/>
</dbReference>
<dbReference type="Proteomes" id="UP000321408">
    <property type="component" value="Chromosome"/>
</dbReference>
<dbReference type="GO" id="GO:0005886">
    <property type="term" value="C:plasma membrane"/>
    <property type="evidence" value="ECO:0007669"/>
    <property type="project" value="UniProtKB-SubCell"/>
</dbReference>
<dbReference type="GO" id="GO:0046872">
    <property type="term" value="F:metal ion binding"/>
    <property type="evidence" value="ECO:0007669"/>
    <property type="project" value="UniProtKB-KW"/>
</dbReference>
<dbReference type="InterPro" id="IPR006068">
    <property type="entry name" value="ATPase_P-typ_cation-transptr_C"/>
</dbReference>
<evidence type="ECO:0000256" key="4">
    <source>
        <dbReference type="ARBA" id="ARBA00022723"/>
    </source>
</evidence>
<dbReference type="SFLD" id="SFLDG00002">
    <property type="entry name" value="C1.7:_P-type_atpase_like"/>
    <property type="match status" value="1"/>
</dbReference>
<dbReference type="GO" id="GO:0046873">
    <property type="term" value="F:metal ion transmembrane transporter activity"/>
    <property type="evidence" value="ECO:0007669"/>
    <property type="project" value="UniProtKB-ARBA"/>
</dbReference>
<dbReference type="AlphaFoldDB" id="A0A5B9DB63"/>
<keyword evidence="2" id="KW-1003">Cell membrane</keyword>
<keyword evidence="6" id="KW-0067">ATP-binding</keyword>
<dbReference type="NCBIfam" id="TIGR01494">
    <property type="entry name" value="ATPase_P-type"/>
    <property type="match status" value="3"/>
</dbReference>
<dbReference type="Pfam" id="PF00122">
    <property type="entry name" value="E1-E2_ATPase"/>
    <property type="match status" value="1"/>
</dbReference>
<dbReference type="Gene3D" id="2.70.150.10">
    <property type="entry name" value="Calcium-transporting ATPase, cytoplasmic transduction domain A"/>
    <property type="match status" value="1"/>
</dbReference>
<dbReference type="SMART" id="SM00831">
    <property type="entry name" value="Cation_ATPase_N"/>
    <property type="match status" value="1"/>
</dbReference>
<dbReference type="PRINTS" id="PR00120">
    <property type="entry name" value="HATPASE"/>
</dbReference>
<reference evidence="10 11" key="1">
    <citation type="journal article" date="2020" name="Nature">
        <title>Isolation of an archaeon at the prokaryote-eukaryote interface.</title>
        <authorList>
            <person name="Imachi H."/>
            <person name="Nobu M.K."/>
            <person name="Nakahara N."/>
            <person name="Morono Y."/>
            <person name="Ogawara M."/>
            <person name="Takaki Y."/>
            <person name="Takano Y."/>
            <person name="Uematsu K."/>
            <person name="Ikuta T."/>
            <person name="Ito M."/>
            <person name="Matsui Y."/>
            <person name="Miyazaki M."/>
            <person name="Murata K."/>
            <person name="Saito Y."/>
            <person name="Sakai S."/>
            <person name="Song C."/>
            <person name="Tasumi E."/>
            <person name="Yamanaka Y."/>
            <person name="Yamaguchi T."/>
            <person name="Kamagata Y."/>
            <person name="Tamaki H."/>
            <person name="Takai K."/>
        </authorList>
    </citation>
    <scope>NUCLEOTIDE SEQUENCE [LARGE SCALE GENOMIC DNA]</scope>
    <source>
        <strain evidence="10 11">MK-D1</strain>
    </source>
</reference>
<dbReference type="InterPro" id="IPR018303">
    <property type="entry name" value="ATPase_P-typ_P_site"/>
</dbReference>
<comment type="subcellular location">
    <subcellularLocation>
        <location evidence="1">Cell membrane</location>
        <topology evidence="1">Multi-pass membrane protein</topology>
    </subcellularLocation>
</comment>
<evidence type="ECO:0000256" key="7">
    <source>
        <dbReference type="ARBA" id="ARBA00022967"/>
    </source>
</evidence>
<dbReference type="Pfam" id="PF00689">
    <property type="entry name" value="Cation_ATPase_C"/>
    <property type="match status" value="1"/>
</dbReference>
<dbReference type="Gene3D" id="3.40.50.1000">
    <property type="entry name" value="HAD superfamily/HAD-like"/>
    <property type="match status" value="1"/>
</dbReference>
<organism evidence="10 11">
    <name type="scientific">Promethearchaeum syntrophicum</name>
    <dbReference type="NCBI Taxonomy" id="2594042"/>
    <lineage>
        <taxon>Archaea</taxon>
        <taxon>Promethearchaeati</taxon>
        <taxon>Promethearchaeota</taxon>
        <taxon>Promethearchaeia</taxon>
        <taxon>Promethearchaeales</taxon>
        <taxon>Promethearchaeaceae</taxon>
        <taxon>Promethearchaeum</taxon>
    </lineage>
</organism>
<dbReference type="InterPro" id="IPR036412">
    <property type="entry name" value="HAD-like_sf"/>
</dbReference>
<dbReference type="GO" id="GO:0019829">
    <property type="term" value="F:ATPase-coupled monoatomic cation transmembrane transporter activity"/>
    <property type="evidence" value="ECO:0007669"/>
    <property type="project" value="UniProtKB-ARBA"/>
</dbReference>
<evidence type="ECO:0000256" key="5">
    <source>
        <dbReference type="ARBA" id="ARBA00022741"/>
    </source>
</evidence>
<name>A0A5B9DB63_9ARCH</name>
<evidence type="ECO:0000256" key="2">
    <source>
        <dbReference type="ARBA" id="ARBA00022475"/>
    </source>
</evidence>
<dbReference type="GO" id="GO:0005524">
    <property type="term" value="F:ATP binding"/>
    <property type="evidence" value="ECO:0007669"/>
    <property type="project" value="UniProtKB-KW"/>
</dbReference>
<dbReference type="SUPFAM" id="SSF81653">
    <property type="entry name" value="Calcium ATPase, transduction domain A"/>
    <property type="match status" value="1"/>
</dbReference>
<dbReference type="SUPFAM" id="SSF81665">
    <property type="entry name" value="Calcium ATPase, transmembrane domain M"/>
    <property type="match status" value="1"/>
</dbReference>
<evidence type="ECO:0000313" key="10">
    <source>
        <dbReference type="EMBL" id="QEE15990.2"/>
    </source>
</evidence>
<dbReference type="KEGG" id="psyt:DSAG12_01818"/>
<dbReference type="PANTHER" id="PTHR42861">
    <property type="entry name" value="CALCIUM-TRANSPORTING ATPASE"/>
    <property type="match status" value="1"/>
</dbReference>
<evidence type="ECO:0000256" key="3">
    <source>
        <dbReference type="ARBA" id="ARBA00022692"/>
    </source>
</evidence>
<sequence length="966" mass="108226">MTNTLEPTIPKPENIFYYNYPIEEIFNEFSIDPKRGLSSEQALKSLELNGPNELKKVKKSLIKVILAPIINLLIIIYLLSAVAMWALGEVQRTVPTFIIVGFNAIVAIVQQLRAEKQLEALKKLSEASATVIRDGKETVLPTNEVVVGDIIKVKTGDKIPADCRILECMNLSIDESSLTGESEPVKKTQDLNPNHEEELPLQDQKNMMFFGTFVALGQCSAIVVHTGAHTEIGKISTMLEESSTGEIPLRNKMNHVAKYLGIGVLILLIFSIIWKSFVLSSLESLSWDSFRDAMILSIDLGMKVMPINLPLLTTIVLLTGVLVMAQKGVIVRELSRTESLGRVSVVCSDKTGTLTKNEMTITKIWTASKEYEVSGYGYDPEGIVHYSWNRANPVENFELDMLISSGYLNNNCVLNQKIVGTLGKSKTKTSWSIIGLPTEASLKVLGKKYKSDIDDKIKVYEFIHEFSFDSSIKRMSKLFSKDGNKILFTKGATEWILPLCSRYQLEGKNLPINEEIRTKILENMNLYAGQGYRILTITNRLIDETLIEQDLESETARQTFESDLIFLGFVVILDPPRDDVFQAITDCKKAGINVIMITGDSISTGKAIAEKLDIYNEGINLAIEGNQLEGISEKEFPKISVYGRVSPEHKQIIVQRYQKMGKVVSMSGDGVNDALALSMADCGLAMGIQGTEVAKEAADMVITDDSFSTIVTGIREGRSLFMKIRTIIYFFVCVSVMEAIILFSATLNINDPFFEMWDYGQLNILYVTAHLFPSLGFTFGNISKTIMDEKPRDSAEIITKDIIKIMLVQMLLIGLAIIIVYYLCLNGTIGLSEFNLSGIGYNGSPNDVPQFQIKARTMGFVILFILESILMPLQIRRINHSLKDSLHDINYKKEFLFYIPSFLILIVGIYSLSIQEIIGQNLGTMFNFNFMFLDIRDWVICLIACLPALFGFEYIRKIARKKHISF</sequence>
<evidence type="ECO:0000256" key="1">
    <source>
        <dbReference type="ARBA" id="ARBA00004651"/>
    </source>
</evidence>
<dbReference type="InterPro" id="IPR059000">
    <property type="entry name" value="ATPase_P-type_domA"/>
</dbReference>
<dbReference type="InterPro" id="IPR004014">
    <property type="entry name" value="ATPase_P-typ_cation-transptr_N"/>
</dbReference>
<dbReference type="InterPro" id="IPR044492">
    <property type="entry name" value="P_typ_ATPase_HD_dom"/>
</dbReference>
<dbReference type="Pfam" id="PF13246">
    <property type="entry name" value="Cation_ATPase"/>
    <property type="match status" value="1"/>
</dbReference>
<dbReference type="SFLD" id="SFLDS00003">
    <property type="entry name" value="Haloacid_Dehalogenase"/>
    <property type="match status" value="1"/>
</dbReference>
<dbReference type="FunFam" id="2.70.150.10:FF:000016">
    <property type="entry name" value="Calcium-transporting P-type ATPase putative"/>
    <property type="match status" value="1"/>
</dbReference>
<dbReference type="GO" id="GO:0098662">
    <property type="term" value="P:inorganic cation transmembrane transport"/>
    <property type="evidence" value="ECO:0007669"/>
    <property type="project" value="UniProtKB-ARBA"/>
</dbReference>
<dbReference type="SFLD" id="SFLDF00027">
    <property type="entry name" value="p-type_atpase"/>
    <property type="match status" value="1"/>
</dbReference>
<keyword evidence="8" id="KW-1133">Transmembrane helix</keyword>
<dbReference type="PRINTS" id="PR00119">
    <property type="entry name" value="CATATPASE"/>
</dbReference>
<keyword evidence="9" id="KW-0472">Membrane</keyword>
<dbReference type="InterPro" id="IPR023214">
    <property type="entry name" value="HAD_sf"/>
</dbReference>
<evidence type="ECO:0000256" key="6">
    <source>
        <dbReference type="ARBA" id="ARBA00022840"/>
    </source>
</evidence>
<dbReference type="InterPro" id="IPR023299">
    <property type="entry name" value="ATPase_P-typ_cyto_dom_N"/>
</dbReference>
<dbReference type="SUPFAM" id="SSF81660">
    <property type="entry name" value="Metal cation-transporting ATPase, ATP-binding domain N"/>
    <property type="match status" value="1"/>
</dbReference>
<gene>
    <name evidence="10" type="ORF">DSAG12_01818</name>
</gene>
<reference evidence="10 11" key="2">
    <citation type="journal article" date="2024" name="Int. J. Syst. Evol. Microbiol.">
        <title>Promethearchaeum syntrophicum gen. nov., sp. nov., an anaerobic, obligately syntrophic archaeon, the first isolate of the lineage 'Asgard' archaea, and proposal of the new archaeal phylum Promethearchaeota phyl. nov. and kingdom Promethearchaeati regn. nov.</title>
        <authorList>
            <person name="Imachi H."/>
            <person name="Nobu M.K."/>
            <person name="Kato S."/>
            <person name="Takaki Y."/>
            <person name="Miyazaki M."/>
            <person name="Miyata M."/>
            <person name="Ogawara M."/>
            <person name="Saito Y."/>
            <person name="Sakai S."/>
            <person name="Tahara Y.O."/>
            <person name="Takano Y."/>
            <person name="Tasumi E."/>
            <person name="Uematsu K."/>
            <person name="Yoshimura T."/>
            <person name="Itoh T."/>
            <person name="Ohkuma M."/>
            <person name="Takai K."/>
        </authorList>
    </citation>
    <scope>NUCLEOTIDE SEQUENCE [LARGE SCALE GENOMIC DNA]</scope>
    <source>
        <strain evidence="10 11">MK-D1</strain>
    </source>
</reference>